<organism evidence="10 11">
    <name type="scientific">Lingula anatina</name>
    <name type="common">Brachiopod</name>
    <name type="synonym">Lingula unguis</name>
    <dbReference type="NCBI Taxonomy" id="7574"/>
    <lineage>
        <taxon>Eukaryota</taxon>
        <taxon>Metazoa</taxon>
        <taxon>Spiralia</taxon>
        <taxon>Lophotrochozoa</taxon>
        <taxon>Brachiopoda</taxon>
        <taxon>Linguliformea</taxon>
        <taxon>Lingulata</taxon>
        <taxon>Lingulida</taxon>
        <taxon>Linguloidea</taxon>
        <taxon>Lingulidae</taxon>
        <taxon>Lingula</taxon>
    </lineage>
</organism>
<evidence type="ECO:0000256" key="2">
    <source>
        <dbReference type="ARBA" id="ARBA00022884"/>
    </source>
</evidence>
<dbReference type="SMART" id="SM00360">
    <property type="entry name" value="RRM"/>
    <property type="match status" value="2"/>
</dbReference>
<dbReference type="GO" id="GO:0005634">
    <property type="term" value="C:nucleus"/>
    <property type="evidence" value="ECO:0007669"/>
    <property type="project" value="UniProtKB-SubCell"/>
</dbReference>
<dbReference type="SUPFAM" id="SSF54928">
    <property type="entry name" value="RNA-binding domain, RBD"/>
    <property type="match status" value="1"/>
</dbReference>
<dbReference type="PANTHER" id="PTHR22792">
    <property type="entry name" value="LUPUS LA PROTEIN-RELATED"/>
    <property type="match status" value="1"/>
</dbReference>
<dbReference type="InterPro" id="IPR006630">
    <property type="entry name" value="La_HTH"/>
</dbReference>
<dbReference type="GO" id="GO:0008033">
    <property type="term" value="P:tRNA processing"/>
    <property type="evidence" value="ECO:0007669"/>
    <property type="project" value="TreeGrafter"/>
</dbReference>
<dbReference type="Pfam" id="PF05383">
    <property type="entry name" value="La"/>
    <property type="match status" value="1"/>
</dbReference>
<accession>A0A1S3H574</accession>
<dbReference type="InterPro" id="IPR000504">
    <property type="entry name" value="RRM_dom"/>
</dbReference>
<sequence>MTDTASNGGGDAPTDLERKIIKQIEYYFGDLNLGKDKFMQQHIKEDDGWISLETLITFNRLKALSTDFEVICSALAKSSSGLMEISEDHKKVRRSPSKPLPSQTKERKEDMKARSIYAKGFPDTGVDLDQLMEYFEKYGEVDNVFMRKNQERKFKGSVFVMFKSLESAAKFIGEEGTKYGDQELVKCYKDDYFKRKLEEKRVKRQDQLKEKEEQKQKQLEEEKKKLEERITKGAILHLTELADDVVREDLKNFFNDHGKVAWVDFEKGDKEAFVRFGTGEASAAWKSAMEAGSGTVTVNGAQLKGEVLEGDAELEHWRTIFKAQADMRDRKRKGGNKNFGKKGGGKKFQSKKKWGNDNNSDDEGPPTKQLKTE</sequence>
<dbReference type="GO" id="GO:0003729">
    <property type="term" value="F:mRNA binding"/>
    <property type="evidence" value="ECO:0007669"/>
    <property type="project" value="TreeGrafter"/>
</dbReference>
<feature type="compositionally biased region" description="Basic residues" evidence="6">
    <location>
        <begin position="330"/>
        <end position="353"/>
    </location>
</feature>
<evidence type="ECO:0000259" key="8">
    <source>
        <dbReference type="PROSITE" id="PS50961"/>
    </source>
</evidence>
<dbReference type="OMA" id="QFERSIY"/>
<feature type="domain" description="RRM" evidence="7">
    <location>
        <begin position="114"/>
        <end position="191"/>
    </location>
</feature>
<feature type="region of interest" description="Disordered" evidence="6">
    <location>
        <begin position="325"/>
        <end position="373"/>
    </location>
</feature>
<name>A0A1S3H574_LINAN</name>
<dbReference type="Gene3D" id="1.10.10.10">
    <property type="entry name" value="Winged helix-like DNA-binding domain superfamily/Winged helix DNA-binding domain"/>
    <property type="match status" value="1"/>
</dbReference>
<dbReference type="RefSeq" id="XP_013381117.1">
    <property type="nucleotide sequence ID" value="XM_013525663.2"/>
</dbReference>
<dbReference type="InterPro" id="IPR045180">
    <property type="entry name" value="La_dom_prot"/>
</dbReference>
<dbReference type="InterPro" id="IPR035979">
    <property type="entry name" value="RBD_domain_sf"/>
</dbReference>
<protein>
    <submittedName>
        <fullName evidence="11">Lupus La protein homolog</fullName>
    </submittedName>
</protein>
<dbReference type="GeneID" id="106152167"/>
<dbReference type="InterPro" id="IPR036390">
    <property type="entry name" value="WH_DNA-bd_sf"/>
</dbReference>
<feature type="coiled-coil region" evidence="5">
    <location>
        <begin position="194"/>
        <end position="236"/>
    </location>
</feature>
<gene>
    <name evidence="11" type="primary">LOC106152167</name>
</gene>
<dbReference type="FunCoup" id="A0A1S3H574">
    <property type="interactions" value="3163"/>
</dbReference>
<dbReference type="CDD" id="cd08028">
    <property type="entry name" value="LARP_3"/>
    <property type="match status" value="1"/>
</dbReference>
<evidence type="ECO:0000256" key="3">
    <source>
        <dbReference type="ARBA" id="ARBA00023242"/>
    </source>
</evidence>
<keyword evidence="2 4" id="KW-0694">RNA-binding</keyword>
<dbReference type="AlphaFoldDB" id="A0A1S3H574"/>
<keyword evidence="5" id="KW-0175">Coiled coil</keyword>
<reference evidence="11" key="1">
    <citation type="submission" date="2025-08" db="UniProtKB">
        <authorList>
            <consortium name="RefSeq"/>
        </authorList>
    </citation>
    <scope>IDENTIFICATION</scope>
    <source>
        <tissue evidence="11">Gonads</tissue>
    </source>
</reference>
<dbReference type="GO" id="GO:0010494">
    <property type="term" value="C:cytoplasmic stress granule"/>
    <property type="evidence" value="ECO:0007669"/>
    <property type="project" value="TreeGrafter"/>
</dbReference>
<dbReference type="GO" id="GO:0005829">
    <property type="term" value="C:cytosol"/>
    <property type="evidence" value="ECO:0007669"/>
    <property type="project" value="TreeGrafter"/>
</dbReference>
<dbReference type="GO" id="GO:1990904">
    <property type="term" value="C:ribonucleoprotein complex"/>
    <property type="evidence" value="ECO:0007669"/>
    <property type="project" value="UniProtKB-UniRule"/>
</dbReference>
<dbReference type="SUPFAM" id="SSF46785">
    <property type="entry name" value="Winged helix' DNA-binding domain"/>
    <property type="match status" value="1"/>
</dbReference>
<dbReference type="CDD" id="cd12291">
    <property type="entry name" value="RRM1_La"/>
    <property type="match status" value="1"/>
</dbReference>
<comment type="subcellular location">
    <subcellularLocation>
        <location evidence="1">Nucleus</location>
    </subcellularLocation>
</comment>
<dbReference type="InterPro" id="IPR036388">
    <property type="entry name" value="WH-like_DNA-bd_sf"/>
</dbReference>
<dbReference type="Gene3D" id="3.30.70.330">
    <property type="match status" value="2"/>
</dbReference>
<evidence type="ECO:0000256" key="5">
    <source>
        <dbReference type="SAM" id="Coils"/>
    </source>
</evidence>
<feature type="domain" description="XRRM" evidence="9">
    <location>
        <begin position="229"/>
        <end position="350"/>
    </location>
</feature>
<dbReference type="STRING" id="7574.A0A1S3H574"/>
<evidence type="ECO:0000256" key="4">
    <source>
        <dbReference type="PROSITE-ProRule" id="PRU00332"/>
    </source>
</evidence>
<dbReference type="OrthoDB" id="439993at2759"/>
<dbReference type="InterPro" id="IPR014886">
    <property type="entry name" value="La_xRRM"/>
</dbReference>
<keyword evidence="3" id="KW-0539">Nucleus</keyword>
<dbReference type="SMART" id="SM00715">
    <property type="entry name" value="LA"/>
    <property type="match status" value="1"/>
</dbReference>
<evidence type="ECO:0000256" key="6">
    <source>
        <dbReference type="SAM" id="MobiDB-lite"/>
    </source>
</evidence>
<dbReference type="Proteomes" id="UP000085678">
    <property type="component" value="Unplaced"/>
</dbReference>
<dbReference type="Pfam" id="PF00076">
    <property type="entry name" value="RRM_1"/>
    <property type="match status" value="1"/>
</dbReference>
<dbReference type="KEGG" id="lak:106152167"/>
<proteinExistence type="predicted"/>
<evidence type="ECO:0000313" key="11">
    <source>
        <dbReference type="RefSeq" id="XP_013381117.1"/>
    </source>
</evidence>
<dbReference type="InParanoid" id="A0A1S3H574"/>
<evidence type="ECO:0000259" key="7">
    <source>
        <dbReference type="PROSITE" id="PS50102"/>
    </source>
</evidence>
<dbReference type="PROSITE" id="PS51939">
    <property type="entry name" value="XRRM"/>
    <property type="match status" value="1"/>
</dbReference>
<dbReference type="InterPro" id="IPR012677">
    <property type="entry name" value="Nucleotide-bd_a/b_plait_sf"/>
</dbReference>
<feature type="region of interest" description="Disordered" evidence="6">
    <location>
        <begin position="86"/>
        <end position="109"/>
    </location>
</feature>
<dbReference type="GO" id="GO:0045727">
    <property type="term" value="P:positive regulation of translation"/>
    <property type="evidence" value="ECO:0007669"/>
    <property type="project" value="TreeGrafter"/>
</dbReference>
<dbReference type="InterPro" id="IPR002344">
    <property type="entry name" value="Lupus_La"/>
</dbReference>
<evidence type="ECO:0000313" key="10">
    <source>
        <dbReference type="Proteomes" id="UP000085678"/>
    </source>
</evidence>
<dbReference type="PANTHER" id="PTHR22792:SF166">
    <property type="entry name" value="LUPUS LA PROTEIN HOMOLOG"/>
    <property type="match status" value="1"/>
</dbReference>
<feature type="domain" description="HTH La-type RNA-binding" evidence="8">
    <location>
        <begin position="10"/>
        <end position="102"/>
    </location>
</feature>
<dbReference type="PROSITE" id="PS50102">
    <property type="entry name" value="RRM"/>
    <property type="match status" value="1"/>
</dbReference>
<dbReference type="Pfam" id="PF08777">
    <property type="entry name" value="RRM_3"/>
    <property type="match status" value="1"/>
</dbReference>
<keyword evidence="10" id="KW-1185">Reference proteome</keyword>
<evidence type="ECO:0000256" key="1">
    <source>
        <dbReference type="ARBA" id="ARBA00004123"/>
    </source>
</evidence>
<evidence type="ECO:0000259" key="9">
    <source>
        <dbReference type="PROSITE" id="PS51939"/>
    </source>
</evidence>
<dbReference type="PROSITE" id="PS50961">
    <property type="entry name" value="HTH_LA"/>
    <property type="match status" value="1"/>
</dbReference>
<dbReference type="PRINTS" id="PR00302">
    <property type="entry name" value="LUPUSLA"/>
</dbReference>